<dbReference type="VEuPathDB" id="VectorBase:ASIC019758"/>
<evidence type="ECO:0000313" key="3">
    <source>
        <dbReference type="Proteomes" id="UP000030765"/>
    </source>
</evidence>
<reference evidence="1 3" key="1">
    <citation type="journal article" date="2014" name="BMC Genomics">
        <title>Genome sequence of Anopheles sinensis provides insight into genetics basis of mosquito competence for malaria parasites.</title>
        <authorList>
            <person name="Zhou D."/>
            <person name="Zhang D."/>
            <person name="Ding G."/>
            <person name="Shi L."/>
            <person name="Hou Q."/>
            <person name="Ye Y."/>
            <person name="Xu Y."/>
            <person name="Zhou H."/>
            <person name="Xiong C."/>
            <person name="Li S."/>
            <person name="Yu J."/>
            <person name="Hong S."/>
            <person name="Yu X."/>
            <person name="Zou P."/>
            <person name="Chen C."/>
            <person name="Chang X."/>
            <person name="Wang W."/>
            <person name="Lv Y."/>
            <person name="Sun Y."/>
            <person name="Ma L."/>
            <person name="Shen B."/>
            <person name="Zhu C."/>
        </authorList>
    </citation>
    <scope>NUCLEOTIDE SEQUENCE [LARGE SCALE GENOMIC DNA]</scope>
</reference>
<evidence type="ECO:0000313" key="2">
    <source>
        <dbReference type="EnsemblMetazoa" id="ASIC019758-PA"/>
    </source>
</evidence>
<accession>A0A084WN80</accession>
<dbReference type="AlphaFoldDB" id="A0A084WN80"/>
<evidence type="ECO:0000313" key="1">
    <source>
        <dbReference type="EMBL" id="KFB51674.1"/>
    </source>
</evidence>
<proteinExistence type="predicted"/>
<dbReference type="EnsemblMetazoa" id="ASIC019758-RA">
    <property type="protein sequence ID" value="ASIC019758-PA"/>
    <property type="gene ID" value="ASIC019758"/>
</dbReference>
<reference evidence="2" key="2">
    <citation type="submission" date="2020-05" db="UniProtKB">
        <authorList>
            <consortium name="EnsemblMetazoa"/>
        </authorList>
    </citation>
    <scope>IDENTIFICATION</scope>
</reference>
<protein>
    <submittedName>
        <fullName evidence="1 2">Putative ATPase</fullName>
    </submittedName>
</protein>
<organism evidence="1">
    <name type="scientific">Anopheles sinensis</name>
    <name type="common">Mosquito</name>
    <dbReference type="NCBI Taxonomy" id="74873"/>
    <lineage>
        <taxon>Eukaryota</taxon>
        <taxon>Metazoa</taxon>
        <taxon>Ecdysozoa</taxon>
        <taxon>Arthropoda</taxon>
        <taxon>Hexapoda</taxon>
        <taxon>Insecta</taxon>
        <taxon>Pterygota</taxon>
        <taxon>Neoptera</taxon>
        <taxon>Endopterygota</taxon>
        <taxon>Diptera</taxon>
        <taxon>Nematocera</taxon>
        <taxon>Culicoidea</taxon>
        <taxon>Culicidae</taxon>
        <taxon>Anophelinae</taxon>
        <taxon>Anopheles</taxon>
    </lineage>
</organism>
<dbReference type="Proteomes" id="UP000030765">
    <property type="component" value="Unassembled WGS sequence"/>
</dbReference>
<name>A0A084WN80_ANOSI</name>
<dbReference type="EMBL" id="KE525352">
    <property type="protein sequence ID" value="KFB51674.1"/>
    <property type="molecule type" value="Genomic_DNA"/>
</dbReference>
<keyword evidence="3" id="KW-1185">Reference proteome</keyword>
<gene>
    <name evidence="1" type="ORF">ZHAS_00019758</name>
</gene>
<sequence length="103" mass="11388">MDTECRSLKRQTAHCCQKNVRRIVCCPNNSRIGIVTETAEVSQQRAIEPVTAAECVYRSPPGGGKPRKAVRCGAVWREQQQQQQPRCLSLASGTCSQSGSIRR</sequence>
<dbReference type="EMBL" id="ATLV01024572">
    <property type="status" value="NOT_ANNOTATED_CDS"/>
    <property type="molecule type" value="Genomic_DNA"/>
</dbReference>